<dbReference type="PANTHER" id="PTHR43767">
    <property type="entry name" value="LONG-CHAIN-FATTY-ACID--COA LIGASE"/>
    <property type="match status" value="1"/>
</dbReference>
<dbReference type="InterPro" id="IPR050237">
    <property type="entry name" value="ATP-dep_AMP-bd_enzyme"/>
</dbReference>
<dbReference type="Gene3D" id="3.40.50.12780">
    <property type="entry name" value="N-terminal domain of ligase-like"/>
    <property type="match status" value="1"/>
</dbReference>
<dbReference type="CDD" id="cd05936">
    <property type="entry name" value="FC-FACS_FadD_like"/>
    <property type="match status" value="1"/>
</dbReference>
<dbReference type="GO" id="GO:0016877">
    <property type="term" value="F:ligase activity, forming carbon-sulfur bonds"/>
    <property type="evidence" value="ECO:0007669"/>
    <property type="project" value="UniProtKB-ARBA"/>
</dbReference>
<dbReference type="SUPFAM" id="SSF56801">
    <property type="entry name" value="Acetyl-CoA synthetase-like"/>
    <property type="match status" value="1"/>
</dbReference>
<evidence type="ECO:0000256" key="1">
    <source>
        <dbReference type="ARBA" id="ARBA00006432"/>
    </source>
</evidence>
<dbReference type="Pfam" id="PF00501">
    <property type="entry name" value="AMP-binding"/>
    <property type="match status" value="1"/>
</dbReference>
<name>A0A2V5KAD2_9BACL</name>
<reference evidence="5 6" key="1">
    <citation type="submission" date="2018-05" db="EMBL/GenBank/DDBJ databases">
        <title>Paenibacillus flagellatus sp. nov., isolated from selenium mineral soil.</title>
        <authorList>
            <person name="Dai X."/>
        </authorList>
    </citation>
    <scope>NUCLEOTIDE SEQUENCE [LARGE SCALE GENOMIC DNA]</scope>
    <source>
        <strain evidence="5 6">DXL2</strain>
    </source>
</reference>
<dbReference type="PANTHER" id="PTHR43767:SF9">
    <property type="entry name" value="LONG-CHAIN-FATTY-ACID--COA LIGASE"/>
    <property type="match status" value="1"/>
</dbReference>
<gene>
    <name evidence="5" type="ORF">DLM86_09110</name>
</gene>
<dbReference type="Proteomes" id="UP000247476">
    <property type="component" value="Unassembled WGS sequence"/>
</dbReference>
<dbReference type="RefSeq" id="WP_110839662.1">
    <property type="nucleotide sequence ID" value="NZ_QJVJ01000003.1"/>
</dbReference>
<keyword evidence="6" id="KW-1185">Reference proteome</keyword>
<dbReference type="PROSITE" id="PS00455">
    <property type="entry name" value="AMP_BINDING"/>
    <property type="match status" value="1"/>
</dbReference>
<dbReference type="InterPro" id="IPR020845">
    <property type="entry name" value="AMP-binding_CS"/>
</dbReference>
<proteinExistence type="inferred from homology"/>
<dbReference type="OrthoDB" id="9757771at2"/>
<feature type="domain" description="AMP-dependent synthetase/ligase" evidence="3">
    <location>
        <begin position="30"/>
        <end position="420"/>
    </location>
</feature>
<dbReference type="Gene3D" id="3.30.300.30">
    <property type="match status" value="1"/>
</dbReference>
<dbReference type="AlphaFoldDB" id="A0A2V5KAD2"/>
<keyword evidence="2 5" id="KW-0436">Ligase</keyword>
<dbReference type="EMBL" id="QJVJ01000003">
    <property type="protein sequence ID" value="PYI55862.1"/>
    <property type="molecule type" value="Genomic_DNA"/>
</dbReference>
<comment type="caution">
    <text evidence="5">The sequence shown here is derived from an EMBL/GenBank/DDBJ whole genome shotgun (WGS) entry which is preliminary data.</text>
</comment>
<dbReference type="FunFam" id="3.30.300.30:FF:000008">
    <property type="entry name" value="2,3-dihydroxybenzoate-AMP ligase"/>
    <property type="match status" value="1"/>
</dbReference>
<evidence type="ECO:0000259" key="4">
    <source>
        <dbReference type="Pfam" id="PF13193"/>
    </source>
</evidence>
<dbReference type="InterPro" id="IPR025110">
    <property type="entry name" value="AMP-bd_C"/>
</dbReference>
<organism evidence="5 6">
    <name type="scientific">Paenibacillus flagellatus</name>
    <dbReference type="NCBI Taxonomy" id="2211139"/>
    <lineage>
        <taxon>Bacteria</taxon>
        <taxon>Bacillati</taxon>
        <taxon>Bacillota</taxon>
        <taxon>Bacilli</taxon>
        <taxon>Bacillales</taxon>
        <taxon>Paenibacillaceae</taxon>
        <taxon>Paenibacillus</taxon>
    </lineage>
</organism>
<protein>
    <submittedName>
        <fullName evidence="5">Long-chain fatty acid--CoA ligase</fullName>
    </submittedName>
</protein>
<feature type="domain" description="AMP-binding enzyme C-terminal" evidence="4">
    <location>
        <begin position="470"/>
        <end position="545"/>
    </location>
</feature>
<dbReference type="FunFam" id="3.40.50.12780:FF:000003">
    <property type="entry name" value="Long-chain-fatty-acid--CoA ligase FadD"/>
    <property type="match status" value="1"/>
</dbReference>
<evidence type="ECO:0000256" key="2">
    <source>
        <dbReference type="ARBA" id="ARBA00022598"/>
    </source>
</evidence>
<evidence type="ECO:0000313" key="6">
    <source>
        <dbReference type="Proteomes" id="UP000247476"/>
    </source>
</evidence>
<dbReference type="InterPro" id="IPR045851">
    <property type="entry name" value="AMP-bd_C_sf"/>
</dbReference>
<comment type="similarity">
    <text evidence="1">Belongs to the ATP-dependent AMP-binding enzyme family.</text>
</comment>
<sequence length="558" mass="63031">MDRRPWHAVYPQEVPPALDYPSVPLTSLLTESAEKFPNRTALTFFGKKTTYRKLLLDSYRFANALIRLGVRRGDRVALLLPNVPQYVVAYYGTLFAGAVVVQLNPIHVERELLRHVTDSRADTLVCLDLLYARVRNIREKAGLKRIVVTGIRDELPAVKSWLYPLVQKRKGQPPAYDPEKEQLFVMHRLLRAASPEPPPRHSFDPAEEIAVLQYTGGTTGIPKGVMLTHANLTANVRQCAAWLYRSEEGKEIVLTAVPLFHVYGMTVCMNFGLSFGANLVLVPRFEINELLRTIHRYRPTIFPGAPTMYIAINHHPLAAVKYRLTSIRCCISGSAPLPLDVQQKFESLTGGRLVEGYGLSECSPVTHANPIWEKRKTGSIGLPWPDTDCRIVDPDTGQALSPGEIGELLIRGPQVMKGYWNKPEETERALADGWLKTGDMAYMDEEGFYYIVDRKKDMIIAGGFNVFPREVEEVLFEHPAVREAAVVGVPDEYRGETVKAFVVREPGSSVTEAELDAFCREKLAAYKVPRLYEFRDTLPKSMIGKVIRRELREERRDE</sequence>
<accession>A0A2V5KAD2</accession>
<dbReference type="InterPro" id="IPR000873">
    <property type="entry name" value="AMP-dep_synth/lig_dom"/>
</dbReference>
<evidence type="ECO:0000259" key="3">
    <source>
        <dbReference type="Pfam" id="PF00501"/>
    </source>
</evidence>
<dbReference type="InterPro" id="IPR042099">
    <property type="entry name" value="ANL_N_sf"/>
</dbReference>
<evidence type="ECO:0000313" key="5">
    <source>
        <dbReference type="EMBL" id="PYI55862.1"/>
    </source>
</evidence>
<dbReference type="Pfam" id="PF13193">
    <property type="entry name" value="AMP-binding_C"/>
    <property type="match status" value="1"/>
</dbReference>